<protein>
    <submittedName>
        <fullName evidence="1">Uncharacterized protein</fullName>
    </submittedName>
</protein>
<accession>A0A382MT95</accession>
<organism evidence="1">
    <name type="scientific">marine metagenome</name>
    <dbReference type="NCBI Taxonomy" id="408172"/>
    <lineage>
        <taxon>unclassified sequences</taxon>
        <taxon>metagenomes</taxon>
        <taxon>ecological metagenomes</taxon>
    </lineage>
</organism>
<dbReference type="AlphaFoldDB" id="A0A382MT95"/>
<evidence type="ECO:0000313" key="1">
    <source>
        <dbReference type="EMBL" id="SVC51780.1"/>
    </source>
</evidence>
<gene>
    <name evidence="1" type="ORF">METZ01_LOCUS304634</name>
</gene>
<name>A0A382MT95_9ZZZZ</name>
<reference evidence="1" key="1">
    <citation type="submission" date="2018-05" db="EMBL/GenBank/DDBJ databases">
        <authorList>
            <person name="Lanie J.A."/>
            <person name="Ng W.-L."/>
            <person name="Kazmierczak K.M."/>
            <person name="Andrzejewski T.M."/>
            <person name="Davidsen T.M."/>
            <person name="Wayne K.J."/>
            <person name="Tettelin H."/>
            <person name="Glass J.I."/>
            <person name="Rusch D."/>
            <person name="Podicherti R."/>
            <person name="Tsui H.-C.T."/>
            <person name="Winkler M.E."/>
        </authorList>
    </citation>
    <scope>NUCLEOTIDE SEQUENCE</scope>
</reference>
<proteinExistence type="predicted"/>
<dbReference type="EMBL" id="UINC01095582">
    <property type="protein sequence ID" value="SVC51780.1"/>
    <property type="molecule type" value="Genomic_DNA"/>
</dbReference>
<sequence length="27" mass="3078">MKITQEVREYAKTDMIEMAATFREGGA</sequence>